<comment type="caution">
    <text evidence="1">The sequence shown here is derived from an EMBL/GenBank/DDBJ whole genome shotgun (WGS) entry which is preliminary data.</text>
</comment>
<protein>
    <submittedName>
        <fullName evidence="1">Uncharacterized protein</fullName>
    </submittedName>
</protein>
<dbReference type="Proteomes" id="UP000670092">
    <property type="component" value="Unassembled WGS sequence"/>
</dbReference>
<sequence length="77" mass="8467">MCSTSRLHTYRLGASIHPSIHPSRHMCCPRGTIWLIAIYVLHPAPCTAQQWHGASENCNLEQKGGKSSPVSRSSVLL</sequence>
<gene>
    <name evidence="1" type="ORF">I7I52_04459</name>
</gene>
<accession>A0A8H8CYD1</accession>
<organism evidence="1 2">
    <name type="scientific">Ajellomyces capsulatus</name>
    <name type="common">Darling's disease fungus</name>
    <name type="synonym">Histoplasma capsulatum</name>
    <dbReference type="NCBI Taxonomy" id="5037"/>
    <lineage>
        <taxon>Eukaryota</taxon>
        <taxon>Fungi</taxon>
        <taxon>Dikarya</taxon>
        <taxon>Ascomycota</taxon>
        <taxon>Pezizomycotina</taxon>
        <taxon>Eurotiomycetes</taxon>
        <taxon>Eurotiomycetidae</taxon>
        <taxon>Onygenales</taxon>
        <taxon>Ajellomycetaceae</taxon>
        <taxon>Histoplasma</taxon>
    </lineage>
</organism>
<dbReference type="EMBL" id="JAEVHI010000004">
    <property type="protein sequence ID" value="KAG5293223.1"/>
    <property type="molecule type" value="Genomic_DNA"/>
</dbReference>
<proteinExistence type="predicted"/>
<name>A0A8H8CYD1_AJECA</name>
<dbReference type="AlphaFoldDB" id="A0A8H8CYD1"/>
<dbReference type="VEuPathDB" id="FungiDB:I7I52_04459"/>
<evidence type="ECO:0000313" key="2">
    <source>
        <dbReference type="Proteomes" id="UP000670092"/>
    </source>
</evidence>
<reference evidence="1 2" key="1">
    <citation type="submission" date="2021-01" db="EMBL/GenBank/DDBJ databases">
        <title>Chromosome-level genome assembly of a human fungal pathogen reveals clustering of transcriptionally co-regulated genes.</title>
        <authorList>
            <person name="Voorhies M."/>
            <person name="Cohen S."/>
            <person name="Shea T.P."/>
            <person name="Petrus S."/>
            <person name="Munoz J.F."/>
            <person name="Poplawski S."/>
            <person name="Goldman W.E."/>
            <person name="Michael T."/>
            <person name="Cuomo C.A."/>
            <person name="Sil A."/>
            <person name="Beyhan S."/>
        </authorList>
    </citation>
    <scope>NUCLEOTIDE SEQUENCE [LARGE SCALE GENOMIC DNA]</scope>
    <source>
        <strain evidence="1 2">G184AR</strain>
    </source>
</reference>
<evidence type="ECO:0000313" key="1">
    <source>
        <dbReference type="EMBL" id="KAG5293223.1"/>
    </source>
</evidence>